<feature type="signal peptide" evidence="1">
    <location>
        <begin position="1"/>
        <end position="22"/>
    </location>
</feature>
<evidence type="ECO:0000313" key="3">
    <source>
        <dbReference type="Proteomes" id="UP001501565"/>
    </source>
</evidence>
<sequence length="57" mass="6078">MKTIATTITALTFASLASVSSAYEVKAADLGFKSIDKEVSTAISGKKADRKRDLTRI</sequence>
<dbReference type="Proteomes" id="UP001501565">
    <property type="component" value="Unassembled WGS sequence"/>
</dbReference>
<dbReference type="RefSeq" id="WP_344795865.1">
    <property type="nucleotide sequence ID" value="NZ_BAABBN010000004.1"/>
</dbReference>
<keyword evidence="1" id="KW-0732">Signal</keyword>
<accession>A0ABP7M7Q6</accession>
<proteinExistence type="predicted"/>
<evidence type="ECO:0000256" key="1">
    <source>
        <dbReference type="SAM" id="SignalP"/>
    </source>
</evidence>
<evidence type="ECO:0000313" key="2">
    <source>
        <dbReference type="EMBL" id="GAA3916271.1"/>
    </source>
</evidence>
<organism evidence="2 3">
    <name type="scientific">Litoribacillus peritrichatus</name>
    <dbReference type="NCBI Taxonomy" id="718191"/>
    <lineage>
        <taxon>Bacteria</taxon>
        <taxon>Pseudomonadati</taxon>
        <taxon>Pseudomonadota</taxon>
        <taxon>Gammaproteobacteria</taxon>
        <taxon>Oceanospirillales</taxon>
        <taxon>Oceanospirillaceae</taxon>
        <taxon>Litoribacillus</taxon>
    </lineage>
</organism>
<comment type="caution">
    <text evidence="2">The sequence shown here is derived from an EMBL/GenBank/DDBJ whole genome shotgun (WGS) entry which is preliminary data.</text>
</comment>
<dbReference type="EMBL" id="BAABBN010000004">
    <property type="protein sequence ID" value="GAA3916271.1"/>
    <property type="molecule type" value="Genomic_DNA"/>
</dbReference>
<keyword evidence="3" id="KW-1185">Reference proteome</keyword>
<gene>
    <name evidence="2" type="ORF">GCM10022277_08720</name>
</gene>
<protein>
    <submittedName>
        <fullName evidence="2">Uncharacterized protein</fullName>
    </submittedName>
</protein>
<name>A0ABP7M7Q6_9GAMM</name>
<reference evidence="3" key="1">
    <citation type="journal article" date="2019" name="Int. J. Syst. Evol. Microbiol.">
        <title>The Global Catalogue of Microorganisms (GCM) 10K type strain sequencing project: providing services to taxonomists for standard genome sequencing and annotation.</title>
        <authorList>
            <consortium name="The Broad Institute Genomics Platform"/>
            <consortium name="The Broad Institute Genome Sequencing Center for Infectious Disease"/>
            <person name="Wu L."/>
            <person name="Ma J."/>
        </authorList>
    </citation>
    <scope>NUCLEOTIDE SEQUENCE [LARGE SCALE GENOMIC DNA]</scope>
    <source>
        <strain evidence="3">JCM 17551</strain>
    </source>
</reference>
<feature type="chain" id="PRO_5047357967" evidence="1">
    <location>
        <begin position="23"/>
        <end position="57"/>
    </location>
</feature>